<evidence type="ECO:0000259" key="1">
    <source>
        <dbReference type="Pfam" id="PF14240"/>
    </source>
</evidence>
<proteinExistence type="predicted"/>
<protein>
    <submittedName>
        <fullName evidence="2">Unannotated protein</fullName>
    </submittedName>
</protein>
<dbReference type="InterPro" id="IPR025924">
    <property type="entry name" value="YHYH_dom"/>
</dbReference>
<feature type="domain" description="YHYH" evidence="1">
    <location>
        <begin position="160"/>
        <end position="262"/>
    </location>
</feature>
<reference evidence="2" key="1">
    <citation type="submission" date="2020-05" db="EMBL/GenBank/DDBJ databases">
        <authorList>
            <person name="Chiriac C."/>
            <person name="Salcher M."/>
            <person name="Ghai R."/>
            <person name="Kavagutti S V."/>
        </authorList>
    </citation>
    <scope>NUCLEOTIDE SEQUENCE</scope>
</reference>
<accession>A0A6J6A0J8</accession>
<dbReference type="AlphaFoldDB" id="A0A6J6A0J8"/>
<sequence>MKLQSFVAAAVVAASAGLVVLPSAGAAGYVPTTLTTPATGTSIASPARNSLYFCPRVIQGITFPTTLTNPANPWVSGTTVNIADSQDAAVPGSVKMRHVFSIRKTANTRILKGNGIPNHAMGEFPMPSNSLAYSYYSALPAQGYANAAEIPIKPYDMSLTVPRNPKVQSKPSCINSLAVGIASQTGAAWHTEIAVSADFKAVSPSAALPYDRCWGHPYAEQYHYHGFSWKCFPNQGKKGEPSPLFGYAADGFGIYGAYSEGKRGSAVTGATQKPITNAQLDVCHGHYGWIKWDGKLKYMYHYHTNNEYPYMLGCFRGKVGKLSMDMMHLGH</sequence>
<evidence type="ECO:0000313" key="2">
    <source>
        <dbReference type="EMBL" id="CAB4347009.1"/>
    </source>
</evidence>
<name>A0A6J6A0J8_9ZZZZ</name>
<dbReference type="EMBL" id="CAESAN010000168">
    <property type="protein sequence ID" value="CAB4347009.1"/>
    <property type="molecule type" value="Genomic_DNA"/>
</dbReference>
<dbReference type="Pfam" id="PF14240">
    <property type="entry name" value="YHYH"/>
    <property type="match status" value="1"/>
</dbReference>
<organism evidence="2">
    <name type="scientific">freshwater metagenome</name>
    <dbReference type="NCBI Taxonomy" id="449393"/>
    <lineage>
        <taxon>unclassified sequences</taxon>
        <taxon>metagenomes</taxon>
        <taxon>ecological metagenomes</taxon>
    </lineage>
</organism>
<gene>
    <name evidence="2" type="ORF">UFOPK3547_01548</name>
</gene>